<dbReference type="InterPro" id="IPR050194">
    <property type="entry name" value="Glycosyltransferase_grp1"/>
</dbReference>
<evidence type="ECO:0000259" key="1">
    <source>
        <dbReference type="Pfam" id="PF00534"/>
    </source>
</evidence>
<feature type="domain" description="Glycosyl transferase family 1" evidence="1">
    <location>
        <begin position="180"/>
        <end position="346"/>
    </location>
</feature>
<reference evidence="4" key="1">
    <citation type="submission" date="2016-10" db="EMBL/GenBank/DDBJ databases">
        <authorList>
            <person name="Varghese N."/>
            <person name="Submissions S."/>
        </authorList>
    </citation>
    <scope>NUCLEOTIDE SEQUENCE [LARGE SCALE GENOMIC DNA]</scope>
    <source>
        <strain evidence="4">DSM 19482</strain>
    </source>
</reference>
<protein>
    <submittedName>
        <fullName evidence="3">Phosphatidylinositol alpha-1,6-mannosyltransferase</fullName>
    </submittedName>
</protein>
<dbReference type="Pfam" id="PF00534">
    <property type="entry name" value="Glycos_transf_1"/>
    <property type="match status" value="1"/>
</dbReference>
<dbReference type="SUPFAM" id="SSF53756">
    <property type="entry name" value="UDP-Glycosyltransferase/glycogen phosphorylase"/>
    <property type="match status" value="1"/>
</dbReference>
<keyword evidence="4" id="KW-1185">Reference proteome</keyword>
<gene>
    <name evidence="3" type="ORF">SAMN05660493_00869</name>
</gene>
<sequence length="371" mass="41822">MRDRTLLIFSYDFPPNDGGVARLCAEIADGMKLYYNNVIVLTHKKDKGELLYNYKSIKVVEIDAPRGQLEWQLLKYLRQWDNKAQTDILCGLFHPEATIAWLAGFRNVFILGHGTEFLSGHSWFRKKFWLPVYTRWILKQSQAVIANSHYTARLIKEVSPKASIKVLPLGVNPDFFRPSASKKNDGNLYLVTVSRILQFKGYDFVAKVIAGLPQHYRSKIRWTIGGKGDYLEELQLLVRKLGIEQQVNFCGFVPDEDLPMVYSSADVFIMPTREQEGDTSVEGFGLVLLEAQACGTPAIGARTGGIPDAVIPGQGGWLINQDNTEELSALLQLLIDQPASVTAQALAGRKRVEKTANWSYYCSQLKNIFNR</sequence>
<dbReference type="PANTHER" id="PTHR45947">
    <property type="entry name" value="SULFOQUINOVOSYL TRANSFERASE SQD2"/>
    <property type="match status" value="1"/>
</dbReference>
<dbReference type="OrthoDB" id="9768685at2"/>
<dbReference type="InterPro" id="IPR028098">
    <property type="entry name" value="Glyco_trans_4-like_N"/>
</dbReference>
<dbReference type="InterPro" id="IPR001296">
    <property type="entry name" value="Glyco_trans_1"/>
</dbReference>
<dbReference type="EMBL" id="FTPU01000007">
    <property type="protein sequence ID" value="SIT96196.1"/>
    <property type="molecule type" value="Genomic_DNA"/>
</dbReference>
<dbReference type="CDD" id="cd03801">
    <property type="entry name" value="GT4_PimA-like"/>
    <property type="match status" value="1"/>
</dbReference>
<evidence type="ECO:0000313" key="3">
    <source>
        <dbReference type="EMBL" id="SIT96196.1"/>
    </source>
</evidence>
<proteinExistence type="predicted"/>
<dbReference type="GO" id="GO:0016757">
    <property type="term" value="F:glycosyltransferase activity"/>
    <property type="evidence" value="ECO:0007669"/>
    <property type="project" value="UniProtKB-KW"/>
</dbReference>
<dbReference type="PANTHER" id="PTHR45947:SF3">
    <property type="entry name" value="SULFOQUINOVOSYL TRANSFERASE SQD2"/>
    <property type="match status" value="1"/>
</dbReference>
<dbReference type="AlphaFoldDB" id="A0A1U7PRJ1"/>
<keyword evidence="3" id="KW-0328">Glycosyltransferase</keyword>
<evidence type="ECO:0000259" key="2">
    <source>
        <dbReference type="Pfam" id="PF13439"/>
    </source>
</evidence>
<organism evidence="3 4">
    <name type="scientific">Epilithonimonas bovis DSM 19482</name>
    <dbReference type="NCBI Taxonomy" id="1121284"/>
    <lineage>
        <taxon>Bacteria</taxon>
        <taxon>Pseudomonadati</taxon>
        <taxon>Bacteroidota</taxon>
        <taxon>Flavobacteriia</taxon>
        <taxon>Flavobacteriales</taxon>
        <taxon>Weeksellaceae</taxon>
        <taxon>Chryseobacterium group</taxon>
        <taxon>Epilithonimonas</taxon>
    </lineage>
</organism>
<feature type="domain" description="Glycosyltransferase subfamily 4-like N-terminal" evidence="2">
    <location>
        <begin position="18"/>
        <end position="174"/>
    </location>
</feature>
<accession>A0A1U7PRJ1</accession>
<dbReference type="Gene3D" id="3.40.50.2000">
    <property type="entry name" value="Glycogen Phosphorylase B"/>
    <property type="match status" value="2"/>
</dbReference>
<dbReference type="Proteomes" id="UP000187261">
    <property type="component" value="Unassembled WGS sequence"/>
</dbReference>
<keyword evidence="3" id="KW-0808">Transferase</keyword>
<dbReference type="RefSeq" id="WP_076782258.1">
    <property type="nucleotide sequence ID" value="NZ_FTPU01000007.1"/>
</dbReference>
<dbReference type="Pfam" id="PF13439">
    <property type="entry name" value="Glyco_transf_4"/>
    <property type="match status" value="1"/>
</dbReference>
<name>A0A1U7PRJ1_9FLAO</name>
<dbReference type="STRING" id="1121284.SAMN05660493_00869"/>
<evidence type="ECO:0000313" key="4">
    <source>
        <dbReference type="Proteomes" id="UP000187261"/>
    </source>
</evidence>